<dbReference type="EMBL" id="AGCM01000022">
    <property type="protein sequence ID" value="EHM55789.1"/>
    <property type="molecule type" value="Genomic_DNA"/>
</dbReference>
<sequence length="238" mass="24265">MARLFEGETVAQAAAGGAQAVMVVFVAHGMILWPFGVQEAVEQVGFEDIQLRRADAAGVFGVDIGQAQFEVGDAACGKRQRRQFVVAQWLFGAGSGVVFVGDLQDVGADLFAAAVGVVEADVLEARRGGGDGAGEVAHIGSEVVVADGEGGFVLVAEFAHAQAGCAAPAEGVCGKWFQDVVRRAEAVMHGGAGAVEVVDEPGVAAVGAQCTHVAAVDVVLRHGFAVARGECLPQRGGR</sequence>
<dbReference type="AlphaFoldDB" id="G9ZCH4"/>
<organism evidence="1 2">
    <name type="scientific">Cardiobacterium valvarum F0432</name>
    <dbReference type="NCBI Taxonomy" id="797473"/>
    <lineage>
        <taxon>Bacteria</taxon>
        <taxon>Pseudomonadati</taxon>
        <taxon>Pseudomonadota</taxon>
        <taxon>Gammaproteobacteria</taxon>
        <taxon>Cardiobacteriales</taxon>
        <taxon>Cardiobacteriaceae</taxon>
        <taxon>Cardiobacterium</taxon>
    </lineage>
</organism>
<evidence type="ECO:0000313" key="2">
    <source>
        <dbReference type="Proteomes" id="UP000004750"/>
    </source>
</evidence>
<proteinExistence type="predicted"/>
<comment type="caution">
    <text evidence="1">The sequence shown here is derived from an EMBL/GenBank/DDBJ whole genome shotgun (WGS) entry which is preliminary data.</text>
</comment>
<protein>
    <submittedName>
        <fullName evidence="1">Uncharacterized protein</fullName>
    </submittedName>
</protein>
<reference evidence="1 2" key="1">
    <citation type="submission" date="2011-08" db="EMBL/GenBank/DDBJ databases">
        <authorList>
            <person name="Weinstock G."/>
            <person name="Sodergren E."/>
            <person name="Clifton S."/>
            <person name="Fulton L."/>
            <person name="Fulton B."/>
            <person name="Courtney L."/>
            <person name="Fronick C."/>
            <person name="Harrison M."/>
            <person name="Strong C."/>
            <person name="Farmer C."/>
            <person name="Delahaunty K."/>
            <person name="Markovic C."/>
            <person name="Hall O."/>
            <person name="Minx P."/>
            <person name="Tomlinson C."/>
            <person name="Mitreva M."/>
            <person name="Hou S."/>
            <person name="Chen J."/>
            <person name="Wollam A."/>
            <person name="Pepin K.H."/>
            <person name="Johnson M."/>
            <person name="Bhonagiri V."/>
            <person name="Zhang X."/>
            <person name="Suruliraj S."/>
            <person name="Warren W."/>
            <person name="Chinwalla A."/>
            <person name="Mardis E.R."/>
            <person name="Wilson R.K."/>
        </authorList>
    </citation>
    <scope>NUCLEOTIDE SEQUENCE [LARGE SCALE GENOMIC DNA]</scope>
    <source>
        <strain evidence="1 2">F0432</strain>
    </source>
</reference>
<dbReference type="STRING" id="797473.HMPREF9080_00451"/>
<dbReference type="HOGENOM" id="CLU_1164209_0_0_6"/>
<dbReference type="Proteomes" id="UP000004750">
    <property type="component" value="Unassembled WGS sequence"/>
</dbReference>
<accession>G9ZCH4</accession>
<name>G9ZCH4_9GAMM</name>
<gene>
    <name evidence="1" type="ORF">HMPREF9080_00451</name>
</gene>
<evidence type="ECO:0000313" key="1">
    <source>
        <dbReference type="EMBL" id="EHM55789.1"/>
    </source>
</evidence>